<reference evidence="2" key="2">
    <citation type="journal article" date="2018" name="Mol. Plant Microbe Interact.">
        <title>Genome sequence resources for the wheat stripe rust pathogen (Puccinia striiformis f. sp. tritici) and the barley stripe rust pathogen (Puccinia striiformis f. sp. hordei).</title>
        <authorList>
            <person name="Xia C."/>
            <person name="Wang M."/>
            <person name="Yin C."/>
            <person name="Cornejo O.E."/>
            <person name="Hulbert S.H."/>
            <person name="Chen X."/>
        </authorList>
    </citation>
    <scope>NUCLEOTIDE SEQUENCE [LARGE SCALE GENOMIC DNA]</scope>
    <source>
        <strain evidence="2">93-210</strain>
    </source>
</reference>
<proteinExistence type="predicted"/>
<name>A0ACC0EDU8_9BASI</name>
<gene>
    <name evidence="1" type="ORF">MJO28_007363</name>
</gene>
<evidence type="ECO:0000313" key="2">
    <source>
        <dbReference type="Proteomes" id="UP001060170"/>
    </source>
</evidence>
<sequence>MPDRKGSTPVIPSSLQDYLDSLTEFKSNDRIESLYSDYSSSRHSNPAGFHSNNSTWQIILTDVLRLGLQSHHHNTTQRESQTEEEEAGGEDKETATTDRLVLHLNDQLFESLRRPSIGKPYGLACPLWALSSLSTPSTSAILAPLDSFLSTGGWGPAIGLTTTMVRSISWASRALTRGTMLDPDQRFDQLDLDQKLNIVKIDWVNLLLLRQAADRVIERYQQYFIGLSPSIECLYTYSQFTDQLTRDLFPSSKSNLKLSETDTTILLKHLERDRKILVSEKNVIKFVLPTSIESDRDGTKYSRVGPPQITDVDRGVLLVKQTIQQLNQQIQTISTQIDQRTQEAKKYIQKSQPEIAATQLKSRKALRSVLSQRIGILETLDGVYSKIEQASTDVEIMNAYETSTKTLKSLLSTPTLKLDRVEETMENMQEILADQREIDQAINDPIVHGQSGIDDQEIAAELASLISDNQHTPIPQQTVSQPSTTTTTIEDLQKQLDLLKVPGSPEPQPSSTQQKSGQSVDDDSHHEAQKKPENAQLA</sequence>
<evidence type="ECO:0000313" key="1">
    <source>
        <dbReference type="EMBL" id="KAI7951679.1"/>
    </source>
</evidence>
<organism evidence="1 2">
    <name type="scientific">Puccinia striiformis f. sp. tritici</name>
    <dbReference type="NCBI Taxonomy" id="168172"/>
    <lineage>
        <taxon>Eukaryota</taxon>
        <taxon>Fungi</taxon>
        <taxon>Dikarya</taxon>
        <taxon>Basidiomycota</taxon>
        <taxon>Pucciniomycotina</taxon>
        <taxon>Pucciniomycetes</taxon>
        <taxon>Pucciniales</taxon>
        <taxon>Pucciniaceae</taxon>
        <taxon>Puccinia</taxon>
    </lineage>
</organism>
<accession>A0ACC0EDU8</accession>
<reference evidence="2" key="1">
    <citation type="journal article" date="2018" name="BMC Genomics">
        <title>Genomic insights into host adaptation between the wheat stripe rust pathogen (Puccinia striiformis f. sp. tritici) and the barley stripe rust pathogen (Puccinia striiformis f. sp. hordei).</title>
        <authorList>
            <person name="Xia C."/>
            <person name="Wang M."/>
            <person name="Yin C."/>
            <person name="Cornejo O.E."/>
            <person name="Hulbert S.H."/>
            <person name="Chen X."/>
        </authorList>
    </citation>
    <scope>NUCLEOTIDE SEQUENCE [LARGE SCALE GENOMIC DNA]</scope>
    <source>
        <strain evidence="2">93-210</strain>
    </source>
</reference>
<reference evidence="1 2" key="3">
    <citation type="journal article" date="2022" name="Microbiol. Spectr.">
        <title>Folding features and dynamics of 3D genome architecture in plant fungal pathogens.</title>
        <authorList>
            <person name="Xia C."/>
        </authorList>
    </citation>
    <scope>NUCLEOTIDE SEQUENCE [LARGE SCALE GENOMIC DNA]</scope>
    <source>
        <strain evidence="1 2">93-210</strain>
    </source>
</reference>
<dbReference type="Proteomes" id="UP001060170">
    <property type="component" value="Chromosome 7"/>
</dbReference>
<dbReference type="EMBL" id="CM045871">
    <property type="protein sequence ID" value="KAI7951679.1"/>
    <property type="molecule type" value="Genomic_DNA"/>
</dbReference>
<comment type="caution">
    <text evidence="1">The sequence shown here is derived from an EMBL/GenBank/DDBJ whole genome shotgun (WGS) entry which is preliminary data.</text>
</comment>
<keyword evidence="2" id="KW-1185">Reference proteome</keyword>
<protein>
    <submittedName>
        <fullName evidence="1">Uncharacterized protein</fullName>
    </submittedName>
</protein>